<feature type="region of interest" description="Disordered" evidence="1">
    <location>
        <begin position="149"/>
        <end position="182"/>
    </location>
</feature>
<keyword evidence="3" id="KW-1185">Reference proteome</keyword>
<accession>A0A8H7AB18</accession>
<evidence type="ECO:0000256" key="1">
    <source>
        <dbReference type="SAM" id="MobiDB-lite"/>
    </source>
</evidence>
<organism evidence="2 3">
    <name type="scientific">Endocarpon pusillum</name>
    <dbReference type="NCBI Taxonomy" id="364733"/>
    <lineage>
        <taxon>Eukaryota</taxon>
        <taxon>Fungi</taxon>
        <taxon>Dikarya</taxon>
        <taxon>Ascomycota</taxon>
        <taxon>Pezizomycotina</taxon>
        <taxon>Eurotiomycetes</taxon>
        <taxon>Chaetothyriomycetidae</taxon>
        <taxon>Verrucariales</taxon>
        <taxon>Verrucariaceae</taxon>
        <taxon>Endocarpon</taxon>
    </lineage>
</organism>
<reference evidence="2" key="1">
    <citation type="submission" date="2020-02" db="EMBL/GenBank/DDBJ databases">
        <authorList>
            <person name="Palmer J.M."/>
        </authorList>
    </citation>
    <scope>NUCLEOTIDE SEQUENCE</scope>
    <source>
        <strain evidence="2">EPUS1.4</strain>
        <tissue evidence="2">Thallus</tissue>
    </source>
</reference>
<sequence>MVELAEKKQTSVASHATLLAAFEKESIVLTTSSDKACVKEGYPSFQNRQRWVQIIGVDSDKSVKFLEDPDSQMLFISSEDETPTTIKVVGPHHFSRRSTTIKINDDRIQMSIVDLAWIISCLCQINHPVGREGGSKIKQPAANTVNVASSRADFGGNSPTTYPRSKFSDEKTSRQPGTYGFGRNSAERRVRIWLPPKAWEKGLPVSKPFFKMFTFEVRPGKGVYVDI</sequence>
<comment type="caution">
    <text evidence="2">The sequence shown here is derived from an EMBL/GenBank/DDBJ whole genome shotgun (WGS) entry which is preliminary data.</text>
</comment>
<gene>
    <name evidence="2" type="ORF">GJ744_002204</name>
</gene>
<evidence type="ECO:0000313" key="3">
    <source>
        <dbReference type="Proteomes" id="UP000606974"/>
    </source>
</evidence>
<dbReference type="EMBL" id="JAACFV010000137">
    <property type="protein sequence ID" value="KAF7504467.1"/>
    <property type="molecule type" value="Genomic_DNA"/>
</dbReference>
<dbReference type="Proteomes" id="UP000606974">
    <property type="component" value="Unassembled WGS sequence"/>
</dbReference>
<proteinExistence type="predicted"/>
<name>A0A8H7AB18_9EURO</name>
<dbReference type="AlphaFoldDB" id="A0A8H7AB18"/>
<protein>
    <submittedName>
        <fullName evidence="2">Uncharacterized protein</fullName>
    </submittedName>
</protein>
<evidence type="ECO:0000313" key="2">
    <source>
        <dbReference type="EMBL" id="KAF7504467.1"/>
    </source>
</evidence>